<evidence type="ECO:0000256" key="1">
    <source>
        <dbReference type="SAM" id="MobiDB-lite"/>
    </source>
</evidence>
<accession>A0A2R6XQD2</accession>
<proteinExistence type="predicted"/>
<feature type="compositionally biased region" description="Basic residues" evidence="1">
    <location>
        <begin position="154"/>
        <end position="168"/>
    </location>
</feature>
<evidence type="ECO:0000313" key="3">
    <source>
        <dbReference type="Proteomes" id="UP000244005"/>
    </source>
</evidence>
<gene>
    <name evidence="2" type="ORF">MARPO_0006s0305</name>
</gene>
<keyword evidence="3" id="KW-1185">Reference proteome</keyword>
<feature type="compositionally biased region" description="Basic and acidic residues" evidence="1">
    <location>
        <begin position="87"/>
        <end position="144"/>
    </location>
</feature>
<name>A0A2R6XQD2_MARPO</name>
<evidence type="ECO:0000313" key="2">
    <source>
        <dbReference type="EMBL" id="PTQ48315.1"/>
    </source>
</evidence>
<dbReference type="Proteomes" id="UP000244005">
    <property type="component" value="Unassembled WGS sequence"/>
</dbReference>
<organism evidence="2 3">
    <name type="scientific">Marchantia polymorpha</name>
    <name type="common">Common liverwort</name>
    <name type="synonym">Marchantia aquatica</name>
    <dbReference type="NCBI Taxonomy" id="3197"/>
    <lineage>
        <taxon>Eukaryota</taxon>
        <taxon>Viridiplantae</taxon>
        <taxon>Streptophyta</taxon>
        <taxon>Embryophyta</taxon>
        <taxon>Marchantiophyta</taxon>
        <taxon>Marchantiopsida</taxon>
        <taxon>Marchantiidae</taxon>
        <taxon>Marchantiales</taxon>
        <taxon>Marchantiaceae</taxon>
        <taxon>Marchantia</taxon>
    </lineage>
</organism>
<dbReference type="EMBL" id="KZ772678">
    <property type="protein sequence ID" value="PTQ48315.1"/>
    <property type="molecule type" value="Genomic_DNA"/>
</dbReference>
<reference evidence="3" key="1">
    <citation type="journal article" date="2017" name="Cell">
        <title>Insights into land plant evolution garnered from the Marchantia polymorpha genome.</title>
        <authorList>
            <person name="Bowman J.L."/>
            <person name="Kohchi T."/>
            <person name="Yamato K.T."/>
            <person name="Jenkins J."/>
            <person name="Shu S."/>
            <person name="Ishizaki K."/>
            <person name="Yamaoka S."/>
            <person name="Nishihama R."/>
            <person name="Nakamura Y."/>
            <person name="Berger F."/>
            <person name="Adam C."/>
            <person name="Aki S.S."/>
            <person name="Althoff F."/>
            <person name="Araki T."/>
            <person name="Arteaga-Vazquez M.A."/>
            <person name="Balasubrmanian S."/>
            <person name="Barry K."/>
            <person name="Bauer D."/>
            <person name="Boehm C.R."/>
            <person name="Briginshaw L."/>
            <person name="Caballero-Perez J."/>
            <person name="Catarino B."/>
            <person name="Chen F."/>
            <person name="Chiyoda S."/>
            <person name="Chovatia M."/>
            <person name="Davies K.M."/>
            <person name="Delmans M."/>
            <person name="Demura T."/>
            <person name="Dierschke T."/>
            <person name="Dolan L."/>
            <person name="Dorantes-Acosta A.E."/>
            <person name="Eklund D.M."/>
            <person name="Florent S.N."/>
            <person name="Flores-Sandoval E."/>
            <person name="Fujiyama A."/>
            <person name="Fukuzawa H."/>
            <person name="Galik B."/>
            <person name="Grimanelli D."/>
            <person name="Grimwood J."/>
            <person name="Grossniklaus U."/>
            <person name="Hamada T."/>
            <person name="Haseloff J."/>
            <person name="Hetherington A.J."/>
            <person name="Higo A."/>
            <person name="Hirakawa Y."/>
            <person name="Hundley H.N."/>
            <person name="Ikeda Y."/>
            <person name="Inoue K."/>
            <person name="Inoue S.I."/>
            <person name="Ishida S."/>
            <person name="Jia Q."/>
            <person name="Kakita M."/>
            <person name="Kanazawa T."/>
            <person name="Kawai Y."/>
            <person name="Kawashima T."/>
            <person name="Kennedy M."/>
            <person name="Kinose K."/>
            <person name="Kinoshita T."/>
            <person name="Kohara Y."/>
            <person name="Koide E."/>
            <person name="Komatsu K."/>
            <person name="Kopischke S."/>
            <person name="Kubo M."/>
            <person name="Kyozuka J."/>
            <person name="Lagercrantz U."/>
            <person name="Lin S.S."/>
            <person name="Lindquist E."/>
            <person name="Lipzen A.M."/>
            <person name="Lu C.W."/>
            <person name="De Luna E."/>
            <person name="Martienssen R.A."/>
            <person name="Minamino N."/>
            <person name="Mizutani M."/>
            <person name="Mizutani M."/>
            <person name="Mochizuki N."/>
            <person name="Monte I."/>
            <person name="Mosher R."/>
            <person name="Nagasaki H."/>
            <person name="Nakagami H."/>
            <person name="Naramoto S."/>
            <person name="Nishitani K."/>
            <person name="Ohtani M."/>
            <person name="Okamoto T."/>
            <person name="Okumura M."/>
            <person name="Phillips J."/>
            <person name="Pollak B."/>
            <person name="Reinders A."/>
            <person name="Rovekamp M."/>
            <person name="Sano R."/>
            <person name="Sawa S."/>
            <person name="Schmid M.W."/>
            <person name="Shirakawa M."/>
            <person name="Solano R."/>
            <person name="Spunde A."/>
            <person name="Suetsugu N."/>
            <person name="Sugano S."/>
            <person name="Sugiyama A."/>
            <person name="Sun R."/>
            <person name="Suzuki Y."/>
            <person name="Takenaka M."/>
            <person name="Takezawa D."/>
            <person name="Tomogane H."/>
            <person name="Tsuzuki M."/>
            <person name="Ueda T."/>
            <person name="Umeda M."/>
            <person name="Ward J.M."/>
            <person name="Watanabe Y."/>
            <person name="Yazaki K."/>
            <person name="Yokoyama R."/>
            <person name="Yoshitake Y."/>
            <person name="Yotsui I."/>
            <person name="Zachgo S."/>
            <person name="Schmutz J."/>
        </authorList>
    </citation>
    <scope>NUCLEOTIDE SEQUENCE [LARGE SCALE GENOMIC DNA]</scope>
    <source>
        <strain evidence="3">Tak-1</strain>
    </source>
</reference>
<dbReference type="AlphaFoldDB" id="A0A2R6XQD2"/>
<feature type="region of interest" description="Disordered" evidence="1">
    <location>
        <begin position="80"/>
        <end position="193"/>
    </location>
</feature>
<sequence>MYERTQLEFYFHILYYSPLRDDLFYTRVNQRKAKVDRGEGRPRARWSRFESVDRRTTTTTNGERKIERFSSCFPICEEKNKRRKGRGREEKEGTKEGRKEGRKEGKGREGKGREGGGEGKERKKESTAKKEIGRSIERAGERESSQSGRGSHMSLRRRGPPSFRRRPGARSARPQHALHRVPGARTGDLQFAP</sequence>
<protein>
    <submittedName>
        <fullName evidence="2">Uncharacterized protein</fullName>
    </submittedName>
</protein>